<accession>A0A371CZ86</accession>
<evidence type="ECO:0000313" key="3">
    <source>
        <dbReference type="Proteomes" id="UP000256964"/>
    </source>
</evidence>
<feature type="region of interest" description="Disordered" evidence="1">
    <location>
        <begin position="1"/>
        <end position="27"/>
    </location>
</feature>
<dbReference type="AlphaFoldDB" id="A0A371CZ86"/>
<reference evidence="2 3" key="1">
    <citation type="journal article" date="2018" name="Biotechnol. Biofuels">
        <title>Integrative visual omics of the white-rot fungus Polyporus brumalis exposes the biotechnological potential of its oxidative enzymes for delignifying raw plant biomass.</title>
        <authorList>
            <person name="Miyauchi S."/>
            <person name="Rancon A."/>
            <person name="Drula E."/>
            <person name="Hage H."/>
            <person name="Chaduli D."/>
            <person name="Favel A."/>
            <person name="Grisel S."/>
            <person name="Henrissat B."/>
            <person name="Herpoel-Gimbert I."/>
            <person name="Ruiz-Duenas F.J."/>
            <person name="Chevret D."/>
            <person name="Hainaut M."/>
            <person name="Lin J."/>
            <person name="Wang M."/>
            <person name="Pangilinan J."/>
            <person name="Lipzen A."/>
            <person name="Lesage-Meessen L."/>
            <person name="Navarro D."/>
            <person name="Riley R."/>
            <person name="Grigoriev I.V."/>
            <person name="Zhou S."/>
            <person name="Raouche S."/>
            <person name="Rosso M.N."/>
        </authorList>
    </citation>
    <scope>NUCLEOTIDE SEQUENCE [LARGE SCALE GENOMIC DNA]</scope>
    <source>
        <strain evidence="2 3">BRFM 1820</strain>
    </source>
</reference>
<feature type="compositionally biased region" description="Polar residues" evidence="1">
    <location>
        <begin position="179"/>
        <end position="188"/>
    </location>
</feature>
<protein>
    <submittedName>
        <fullName evidence="2">Uncharacterized protein</fullName>
    </submittedName>
</protein>
<proteinExistence type="predicted"/>
<feature type="region of interest" description="Disordered" evidence="1">
    <location>
        <begin position="104"/>
        <end position="138"/>
    </location>
</feature>
<gene>
    <name evidence="2" type="ORF">OH76DRAFT_948785</name>
</gene>
<feature type="region of interest" description="Disordered" evidence="1">
    <location>
        <begin position="168"/>
        <end position="188"/>
    </location>
</feature>
<keyword evidence="3" id="KW-1185">Reference proteome</keyword>
<dbReference type="EMBL" id="KZ857436">
    <property type="protein sequence ID" value="RDX45585.1"/>
    <property type="molecule type" value="Genomic_DNA"/>
</dbReference>
<feature type="compositionally biased region" description="Basic and acidic residues" evidence="1">
    <location>
        <begin position="121"/>
        <end position="131"/>
    </location>
</feature>
<organism evidence="2 3">
    <name type="scientific">Lentinus brumalis</name>
    <dbReference type="NCBI Taxonomy" id="2498619"/>
    <lineage>
        <taxon>Eukaryota</taxon>
        <taxon>Fungi</taxon>
        <taxon>Dikarya</taxon>
        <taxon>Basidiomycota</taxon>
        <taxon>Agaricomycotina</taxon>
        <taxon>Agaricomycetes</taxon>
        <taxon>Polyporales</taxon>
        <taxon>Polyporaceae</taxon>
        <taxon>Lentinus</taxon>
    </lineage>
</organism>
<feature type="region of interest" description="Disordered" evidence="1">
    <location>
        <begin position="56"/>
        <end position="76"/>
    </location>
</feature>
<dbReference type="Proteomes" id="UP000256964">
    <property type="component" value="Unassembled WGS sequence"/>
</dbReference>
<sequence length="188" mass="20584">MTVSDTRLCPGPGPHRQAIGLEDGRGNTSMLPEFSQYSALTAVDDTTPTPFQETGMKRAAARPRTMHPIKSQVPPYDAASLGSSYATWAMHCKRKIAPRSLRRRMNERSQSYGPWRRHGCRSYDGREREGSPKCSESMTSHGLESGAASSCLIVPVCELHTSTGACIIPPDDESRHARAQQTAEAPNK</sequence>
<name>A0A371CZ86_9APHY</name>
<evidence type="ECO:0000313" key="2">
    <source>
        <dbReference type="EMBL" id="RDX45585.1"/>
    </source>
</evidence>
<evidence type="ECO:0000256" key="1">
    <source>
        <dbReference type="SAM" id="MobiDB-lite"/>
    </source>
</evidence>